<name>A0A0W0VHK4_9GAMM</name>
<dbReference type="GO" id="GO:0000105">
    <property type="term" value="P:L-histidine biosynthetic process"/>
    <property type="evidence" value="ECO:0007669"/>
    <property type="project" value="UniProtKB-UniRule"/>
</dbReference>
<feature type="binding site" evidence="5 10">
    <location>
        <position position="418"/>
    </location>
    <ligand>
        <name>Zn(2+)</name>
        <dbReference type="ChEBI" id="CHEBI:29105"/>
    </ligand>
</feature>
<accession>A0A0W0VHK4</accession>
<dbReference type="GO" id="GO:0005829">
    <property type="term" value="C:cytosol"/>
    <property type="evidence" value="ECO:0007669"/>
    <property type="project" value="TreeGrafter"/>
</dbReference>
<comment type="cofactor">
    <cofactor evidence="5 10">
        <name>Zn(2+)</name>
        <dbReference type="ChEBI" id="CHEBI:29105"/>
    </cofactor>
    <text evidence="5 10">Binds 1 zinc ion per subunit.</text>
</comment>
<organism evidence="12 13">
    <name type="scientific">Legionella lansingensis</name>
    <dbReference type="NCBI Taxonomy" id="45067"/>
    <lineage>
        <taxon>Bacteria</taxon>
        <taxon>Pseudomonadati</taxon>
        <taxon>Pseudomonadota</taxon>
        <taxon>Gammaproteobacteria</taxon>
        <taxon>Legionellales</taxon>
        <taxon>Legionellaceae</taxon>
        <taxon>Legionella</taxon>
    </lineage>
</organism>
<feature type="binding site" evidence="5 8">
    <location>
        <position position="124"/>
    </location>
    <ligand>
        <name>NAD(+)</name>
        <dbReference type="ChEBI" id="CHEBI:57540"/>
    </ligand>
</feature>
<keyword evidence="5" id="KW-0368">Histidine biosynthesis</keyword>
<evidence type="ECO:0000256" key="2">
    <source>
        <dbReference type="ARBA" id="ARBA00022723"/>
    </source>
</evidence>
<dbReference type="eggNOG" id="COG0141">
    <property type="taxonomic scope" value="Bacteria"/>
</dbReference>
<feature type="binding site" evidence="5 9">
    <location>
        <position position="413"/>
    </location>
    <ligand>
        <name>substrate</name>
    </ligand>
</feature>
<dbReference type="HAMAP" id="MF_01024">
    <property type="entry name" value="HisD"/>
    <property type="match status" value="1"/>
</dbReference>
<evidence type="ECO:0000313" key="13">
    <source>
        <dbReference type="Proteomes" id="UP000054869"/>
    </source>
</evidence>
<comment type="pathway">
    <text evidence="5">Amino-acid biosynthesis; L-histidine biosynthesis; L-histidine from 5-phospho-alpha-D-ribose 1-diphosphate: step 9/9.</text>
</comment>
<dbReference type="InterPro" id="IPR012131">
    <property type="entry name" value="Hstdl_DH"/>
</dbReference>
<dbReference type="PANTHER" id="PTHR21256:SF2">
    <property type="entry name" value="HISTIDINE BIOSYNTHESIS TRIFUNCTIONAL PROTEIN"/>
    <property type="match status" value="1"/>
</dbReference>
<dbReference type="InterPro" id="IPR016161">
    <property type="entry name" value="Ald_DH/histidinol_DH"/>
</dbReference>
<feature type="binding site" evidence="5 10">
    <location>
        <position position="261"/>
    </location>
    <ligand>
        <name>Zn(2+)</name>
        <dbReference type="ChEBI" id="CHEBI:29105"/>
    </ligand>
</feature>
<feature type="binding site" evidence="5 10">
    <location>
        <position position="359"/>
    </location>
    <ligand>
        <name>Zn(2+)</name>
        <dbReference type="ChEBI" id="CHEBI:29105"/>
    </ligand>
</feature>
<feature type="active site" description="Proton acceptor" evidence="5 7">
    <location>
        <position position="325"/>
    </location>
</feature>
<protein>
    <recommendedName>
        <fullName evidence="5">Histidinol dehydrogenase</fullName>
        <shortName evidence="5">HDH</shortName>
        <ecNumber evidence="5">1.1.1.23</ecNumber>
    </recommendedName>
</protein>
<dbReference type="AlphaFoldDB" id="A0A0W0VHK4"/>
<comment type="caution">
    <text evidence="12">The sequence shown here is derived from an EMBL/GenBank/DDBJ whole genome shotgun (WGS) entry which is preliminary data.</text>
</comment>
<dbReference type="UniPathway" id="UPA00031">
    <property type="reaction ID" value="UER00014"/>
</dbReference>
<feature type="active site" description="Proton acceptor" evidence="5 7">
    <location>
        <position position="326"/>
    </location>
</feature>
<dbReference type="GO" id="GO:0008270">
    <property type="term" value="F:zinc ion binding"/>
    <property type="evidence" value="ECO:0007669"/>
    <property type="project" value="UniProtKB-UniRule"/>
</dbReference>
<evidence type="ECO:0000313" key="12">
    <source>
        <dbReference type="EMBL" id="KTD19325.1"/>
    </source>
</evidence>
<gene>
    <name evidence="5 12" type="primary">hisD</name>
    <name evidence="12" type="ORF">Llan_2177</name>
</gene>
<comment type="catalytic activity">
    <reaction evidence="5">
        <text>L-histidinol + 2 NAD(+) + H2O = L-histidine + 2 NADH + 3 H(+)</text>
        <dbReference type="Rhea" id="RHEA:20641"/>
        <dbReference type="ChEBI" id="CHEBI:15377"/>
        <dbReference type="ChEBI" id="CHEBI:15378"/>
        <dbReference type="ChEBI" id="CHEBI:57540"/>
        <dbReference type="ChEBI" id="CHEBI:57595"/>
        <dbReference type="ChEBI" id="CHEBI:57699"/>
        <dbReference type="ChEBI" id="CHEBI:57945"/>
        <dbReference type="EC" id="1.1.1.23"/>
    </reaction>
</comment>
<dbReference type="Gene3D" id="1.20.5.1300">
    <property type="match status" value="1"/>
</dbReference>
<dbReference type="FunFam" id="3.40.50.1980:FF:000001">
    <property type="entry name" value="Histidinol dehydrogenase"/>
    <property type="match status" value="1"/>
</dbReference>
<dbReference type="InterPro" id="IPR022695">
    <property type="entry name" value="Histidinol_DH_monofunct"/>
</dbReference>
<feature type="binding site" evidence="5 8">
    <location>
        <position position="210"/>
    </location>
    <ligand>
        <name>NAD(+)</name>
        <dbReference type="ChEBI" id="CHEBI:57540"/>
    </ligand>
</feature>
<dbReference type="Gene3D" id="3.40.50.1980">
    <property type="entry name" value="Nitrogenase molybdenum iron protein domain"/>
    <property type="match status" value="2"/>
</dbReference>
<dbReference type="NCBIfam" id="TIGR00069">
    <property type="entry name" value="hisD"/>
    <property type="match status" value="1"/>
</dbReference>
<dbReference type="EMBL" id="LNYI01000053">
    <property type="protein sequence ID" value="KTD19325.1"/>
    <property type="molecule type" value="Genomic_DNA"/>
</dbReference>
<feature type="binding site" evidence="5 9">
    <location>
        <position position="236"/>
    </location>
    <ligand>
        <name>substrate</name>
    </ligand>
</feature>
<feature type="binding site" evidence="5 9">
    <location>
        <position position="359"/>
    </location>
    <ligand>
        <name>substrate</name>
    </ligand>
</feature>
<keyword evidence="5 8" id="KW-0520">NAD</keyword>
<dbReference type="InterPro" id="IPR001692">
    <property type="entry name" value="Histidinol_DH_CS"/>
</dbReference>
<comment type="function">
    <text evidence="5">Catalyzes the sequential NAD-dependent oxidations of L-histidinol to L-histidinaldehyde and then to L-histidine.</text>
</comment>
<evidence type="ECO:0000256" key="1">
    <source>
        <dbReference type="ARBA" id="ARBA00010178"/>
    </source>
</evidence>
<feature type="binding site" evidence="5 10">
    <location>
        <position position="258"/>
    </location>
    <ligand>
        <name>Zn(2+)</name>
        <dbReference type="ChEBI" id="CHEBI:29105"/>
    </ligand>
</feature>
<keyword evidence="4 5" id="KW-0560">Oxidoreductase</keyword>
<sequence>MLNIHAWQTLSPEEKKQTLARPKQNQHFKTQVEEIITTIKKDGDRALRALTRAFDGIDLETLQVPMDLIVQAEISPVAMAALTTAIDTITAYHEELIPQPKEIVTTTGIAIERIYRPINKVGLYIPGGNKTPLVSSLLMQAIPAKVAGCPSKILCTPPNQGGSLDPHLLVAARLCGIDTIYQVGGAQAIAAMAYGTESIPKVDKIFGPGNSFVTEAKNQVAIDPLGAAIDMPAGPSEVMIAADDEANPAFVAADLLAQAEHGVDSQVILLCESEQFANRVRQLVVQQLSNLSRKNIIKEALQHSCILLCSQDIEQIKIINAYAPEHLILNRSDATRWLSKITAAGTIFVGGWAAETLGDYVTGSNHVLPTNGYARNHSGLGTLDFLKALTIQRVTKQGICAVGEAAQTLALIEGLDAHASAVKLRMDFLHSELQTENFTTP</sequence>
<feature type="binding site" evidence="5 9">
    <location>
        <position position="418"/>
    </location>
    <ligand>
        <name>substrate</name>
    </ligand>
</feature>
<keyword evidence="5" id="KW-0028">Amino-acid biosynthesis</keyword>
<dbReference type="PIRSF" id="PIRSF000099">
    <property type="entry name" value="Histidinol_dh"/>
    <property type="match status" value="1"/>
</dbReference>
<proteinExistence type="inferred from homology"/>
<dbReference type="SUPFAM" id="SSF53720">
    <property type="entry name" value="ALDH-like"/>
    <property type="match status" value="1"/>
</dbReference>
<evidence type="ECO:0000256" key="6">
    <source>
        <dbReference type="PIRNR" id="PIRNR000099"/>
    </source>
</evidence>
<dbReference type="Pfam" id="PF00815">
    <property type="entry name" value="Histidinol_dh"/>
    <property type="match status" value="1"/>
</dbReference>
<evidence type="ECO:0000256" key="5">
    <source>
        <dbReference type="HAMAP-Rule" id="MF_01024"/>
    </source>
</evidence>
<comment type="similarity">
    <text evidence="1 5 6 11">Belongs to the histidinol dehydrogenase family.</text>
</comment>
<feature type="binding site" evidence="5 9">
    <location>
        <position position="258"/>
    </location>
    <ligand>
        <name>substrate</name>
    </ligand>
</feature>
<feature type="binding site" evidence="5 9">
    <location>
        <position position="326"/>
    </location>
    <ligand>
        <name>substrate</name>
    </ligand>
</feature>
<dbReference type="PROSITE" id="PS00611">
    <property type="entry name" value="HISOL_DEHYDROGENASE"/>
    <property type="match status" value="1"/>
</dbReference>
<evidence type="ECO:0000256" key="9">
    <source>
        <dbReference type="PIRSR" id="PIRSR000099-3"/>
    </source>
</evidence>
<keyword evidence="3 5" id="KW-0862">Zinc</keyword>
<evidence type="ECO:0000256" key="8">
    <source>
        <dbReference type="PIRSR" id="PIRSR000099-2"/>
    </source>
</evidence>
<dbReference type="RefSeq" id="WP_028373141.1">
    <property type="nucleotide sequence ID" value="NZ_CAAAJD010000010.1"/>
</dbReference>
<dbReference type="PATRIC" id="fig|45067.4.peg.2286"/>
<dbReference type="PRINTS" id="PR00083">
    <property type="entry name" value="HOLDHDRGNASE"/>
</dbReference>
<dbReference type="GO" id="GO:0051287">
    <property type="term" value="F:NAD binding"/>
    <property type="evidence" value="ECO:0007669"/>
    <property type="project" value="InterPro"/>
</dbReference>
<evidence type="ECO:0000256" key="10">
    <source>
        <dbReference type="PIRSR" id="PIRSR000099-4"/>
    </source>
</evidence>
<dbReference type="GO" id="GO:0004399">
    <property type="term" value="F:histidinol dehydrogenase activity"/>
    <property type="evidence" value="ECO:0007669"/>
    <property type="project" value="UniProtKB-UniRule"/>
</dbReference>
<dbReference type="STRING" id="45067.Llan_2177"/>
<dbReference type="Proteomes" id="UP000054869">
    <property type="component" value="Unassembled WGS sequence"/>
</dbReference>
<feature type="binding site" evidence="5 9">
    <location>
        <position position="261"/>
    </location>
    <ligand>
        <name>substrate</name>
    </ligand>
</feature>
<dbReference type="EC" id="1.1.1.23" evidence="5"/>
<dbReference type="CDD" id="cd06572">
    <property type="entry name" value="Histidinol_dh"/>
    <property type="match status" value="1"/>
</dbReference>
<keyword evidence="2 5" id="KW-0479">Metal-binding</keyword>
<feature type="binding site" evidence="5 8">
    <location>
        <position position="187"/>
    </location>
    <ligand>
        <name>NAD(+)</name>
        <dbReference type="ChEBI" id="CHEBI:57540"/>
    </ligand>
</feature>
<evidence type="ECO:0000256" key="11">
    <source>
        <dbReference type="RuleBase" id="RU004175"/>
    </source>
</evidence>
<dbReference type="PANTHER" id="PTHR21256">
    <property type="entry name" value="HISTIDINOL DEHYDROGENASE HDH"/>
    <property type="match status" value="1"/>
</dbReference>
<evidence type="ECO:0000256" key="3">
    <source>
        <dbReference type="ARBA" id="ARBA00022833"/>
    </source>
</evidence>
<evidence type="ECO:0000256" key="4">
    <source>
        <dbReference type="ARBA" id="ARBA00023002"/>
    </source>
</evidence>
<keyword evidence="13" id="KW-1185">Reference proteome</keyword>
<evidence type="ECO:0000256" key="7">
    <source>
        <dbReference type="PIRSR" id="PIRSR000099-1"/>
    </source>
</evidence>
<reference evidence="12 13" key="1">
    <citation type="submission" date="2015-11" db="EMBL/GenBank/DDBJ databases">
        <title>Genomic analysis of 38 Legionella species identifies large and diverse effector repertoires.</title>
        <authorList>
            <person name="Burstein D."/>
            <person name="Amaro F."/>
            <person name="Zusman T."/>
            <person name="Lifshitz Z."/>
            <person name="Cohen O."/>
            <person name="Gilbert J.A."/>
            <person name="Pupko T."/>
            <person name="Shuman H.A."/>
            <person name="Segal G."/>
        </authorList>
    </citation>
    <scope>NUCLEOTIDE SEQUENCE [LARGE SCALE GENOMIC DNA]</scope>
    <source>
        <strain evidence="12 13">ATCC 49751</strain>
    </source>
</reference>
<dbReference type="OrthoDB" id="9805269at2"/>